<protein>
    <submittedName>
        <fullName evidence="1">Uncharacterized protein</fullName>
    </submittedName>
</protein>
<name>A0ABP0FAU4_CLALP</name>
<comment type="caution">
    <text evidence="1">The sequence shown here is derived from an EMBL/GenBank/DDBJ whole genome shotgun (WGS) entry which is preliminary data.</text>
</comment>
<organism evidence="1 2">
    <name type="scientific">Clavelina lepadiformis</name>
    <name type="common">Light-bulb sea squirt</name>
    <name type="synonym">Ascidia lepadiformis</name>
    <dbReference type="NCBI Taxonomy" id="159417"/>
    <lineage>
        <taxon>Eukaryota</taxon>
        <taxon>Metazoa</taxon>
        <taxon>Chordata</taxon>
        <taxon>Tunicata</taxon>
        <taxon>Ascidiacea</taxon>
        <taxon>Aplousobranchia</taxon>
        <taxon>Clavelinidae</taxon>
        <taxon>Clavelina</taxon>
    </lineage>
</organism>
<sequence length="143" mass="16545">MSEVPILFPKESFENIILQNVGEVLQSSLGRHSTQYCKKDGRRIFQVNRSNFEANPLPRKFTLVITDLLSITRDSPTYVTTARKKDTPEIYAKNDKITTNQEGIFSCTVHHFAGKKRNFHQLPTNKSYQHHVKAEIPSHFPFR</sequence>
<evidence type="ECO:0000313" key="1">
    <source>
        <dbReference type="EMBL" id="CAK8675322.1"/>
    </source>
</evidence>
<evidence type="ECO:0000313" key="2">
    <source>
        <dbReference type="Proteomes" id="UP001642483"/>
    </source>
</evidence>
<proteinExistence type="predicted"/>
<accession>A0ABP0FAU4</accession>
<dbReference type="Proteomes" id="UP001642483">
    <property type="component" value="Unassembled WGS sequence"/>
</dbReference>
<gene>
    <name evidence="1" type="ORF">CVLEPA_LOCUS4901</name>
</gene>
<dbReference type="EMBL" id="CAWYQH010000013">
    <property type="protein sequence ID" value="CAK8675322.1"/>
    <property type="molecule type" value="Genomic_DNA"/>
</dbReference>
<keyword evidence="2" id="KW-1185">Reference proteome</keyword>
<reference evidence="1 2" key="1">
    <citation type="submission" date="2024-02" db="EMBL/GenBank/DDBJ databases">
        <authorList>
            <person name="Daric V."/>
            <person name="Darras S."/>
        </authorList>
    </citation>
    <scope>NUCLEOTIDE SEQUENCE [LARGE SCALE GENOMIC DNA]</scope>
</reference>